<dbReference type="Proteomes" id="UP000219914">
    <property type="component" value="Unassembled WGS sequence"/>
</dbReference>
<evidence type="ECO:0000313" key="2">
    <source>
        <dbReference type="Proteomes" id="UP000219914"/>
    </source>
</evidence>
<dbReference type="EMBL" id="NWSY01000114">
    <property type="protein sequence ID" value="PDT18932.1"/>
    <property type="molecule type" value="Genomic_DNA"/>
</dbReference>
<evidence type="ECO:0000313" key="1">
    <source>
        <dbReference type="EMBL" id="PDT18932.1"/>
    </source>
</evidence>
<protein>
    <submittedName>
        <fullName evidence="1">Uncharacterized protein</fullName>
    </submittedName>
</protein>
<accession>A0ABX4JFV9</accession>
<comment type="caution">
    <text evidence="1">The sequence shown here is derived from an EMBL/GenBank/DDBJ whole genome shotgun (WGS) entry which is preliminary data.</text>
</comment>
<proteinExistence type="predicted"/>
<organism evidence="1 2">
    <name type="scientific">Rhizobium hidalgonense</name>
    <dbReference type="NCBI Taxonomy" id="1538159"/>
    <lineage>
        <taxon>Bacteria</taxon>
        <taxon>Pseudomonadati</taxon>
        <taxon>Pseudomonadota</taxon>
        <taxon>Alphaproteobacteria</taxon>
        <taxon>Hyphomicrobiales</taxon>
        <taxon>Rhizobiaceae</taxon>
        <taxon>Rhizobium/Agrobacterium group</taxon>
        <taxon>Rhizobium</taxon>
    </lineage>
</organism>
<reference evidence="1 2" key="1">
    <citation type="submission" date="2017-09" db="EMBL/GenBank/DDBJ databases">
        <title>Comparative genomics of rhizobia isolated from Phaseolus vulgaris in China.</title>
        <authorList>
            <person name="Tong W."/>
        </authorList>
    </citation>
    <scope>NUCLEOTIDE SEQUENCE [LARGE SCALE GENOMIC DNA]</scope>
    <source>
        <strain evidence="1 2">FH14</strain>
    </source>
</reference>
<sequence>MPSDRPRLFAAIGAVAAPEFLASVIRKAKCPAEFAGHFVSGVFATGGRDMQKNDMVLKLFN</sequence>
<keyword evidence="2" id="KW-1185">Reference proteome</keyword>
<name>A0ABX4JFV9_9HYPH</name>
<gene>
    <name evidence="1" type="ORF">CO674_36080</name>
</gene>